<dbReference type="PANTHER" id="PTHR28268:SF1">
    <property type="entry name" value="MICOS SUBUNIT MIC26"/>
    <property type="match status" value="1"/>
</dbReference>
<dbReference type="EMBL" id="JAWWNJ010000046">
    <property type="protein sequence ID" value="KAK7018471.1"/>
    <property type="molecule type" value="Genomic_DNA"/>
</dbReference>
<dbReference type="InterPro" id="IPR033181">
    <property type="entry name" value="Mic26_fungi"/>
</dbReference>
<keyword evidence="1" id="KW-0472">Membrane</keyword>
<dbReference type="PANTHER" id="PTHR28268">
    <property type="entry name" value="MICOS SUBUNIT MIC26"/>
    <property type="match status" value="1"/>
</dbReference>
<proteinExistence type="predicted"/>
<reference evidence="2 3" key="1">
    <citation type="journal article" date="2024" name="J Genomics">
        <title>Draft genome sequencing and assembly of Favolaschia claudopus CIRM-BRFM 2984 isolated from oak limbs.</title>
        <authorList>
            <person name="Navarro D."/>
            <person name="Drula E."/>
            <person name="Chaduli D."/>
            <person name="Cazenave R."/>
            <person name="Ahrendt S."/>
            <person name="Wang J."/>
            <person name="Lipzen A."/>
            <person name="Daum C."/>
            <person name="Barry K."/>
            <person name="Grigoriev I.V."/>
            <person name="Favel A."/>
            <person name="Rosso M.N."/>
            <person name="Martin F."/>
        </authorList>
    </citation>
    <scope>NUCLEOTIDE SEQUENCE [LARGE SCALE GENOMIC DNA]</scope>
    <source>
        <strain evidence="2 3">CIRM-BRFM 2984</strain>
    </source>
</reference>
<dbReference type="InterPro" id="IPR019166">
    <property type="entry name" value="MIC26/MIC27"/>
</dbReference>
<keyword evidence="1" id="KW-0496">Mitochondrion</keyword>
<evidence type="ECO:0000256" key="1">
    <source>
        <dbReference type="RuleBase" id="RU363021"/>
    </source>
</evidence>
<comment type="subunit">
    <text evidence="1">Component of the mitochondrial contact site and cristae organizing system (MICOS) complex.</text>
</comment>
<comment type="subcellular location">
    <subcellularLocation>
        <location evidence="1">Mitochondrion inner membrane</location>
    </subcellularLocation>
</comment>
<evidence type="ECO:0000313" key="3">
    <source>
        <dbReference type="Proteomes" id="UP001362999"/>
    </source>
</evidence>
<dbReference type="GO" id="GO:0061617">
    <property type="term" value="C:MICOS complex"/>
    <property type="evidence" value="ECO:0007669"/>
    <property type="project" value="UniProtKB-UniRule"/>
</dbReference>
<keyword evidence="1" id="KW-0999">Mitochondrion inner membrane</keyword>
<sequence length="246" mass="26571">MADPSAASSRQKPSIYAAPPTDVLLLDDPSALEAHIGTARRAVTGQYRQAHAQVQSVVSQWIGVENRIESRVKSLLPPDERLVPGTLYAAIAFLSGSILARHRLLPTRLLLPPLLGSLAFAHFLPKTSHNIRSYAADLEDAHFPSFAEKHDIGKAHAGMAWARLEEGVKGAGESVKGGVMRALEGVQGATGLRVREALGVVREMEGKAERVVEERVEDLKGKAKALTTQAEKVVDAKVEKVKERVV</sequence>
<gene>
    <name evidence="2" type="ORF">R3P38DRAFT_2982910</name>
</gene>
<evidence type="ECO:0000313" key="2">
    <source>
        <dbReference type="EMBL" id="KAK7018471.1"/>
    </source>
</evidence>
<accession>A0AAW0B0R6</accession>
<organism evidence="2 3">
    <name type="scientific">Favolaschia claudopus</name>
    <dbReference type="NCBI Taxonomy" id="2862362"/>
    <lineage>
        <taxon>Eukaryota</taxon>
        <taxon>Fungi</taxon>
        <taxon>Dikarya</taxon>
        <taxon>Basidiomycota</taxon>
        <taxon>Agaricomycotina</taxon>
        <taxon>Agaricomycetes</taxon>
        <taxon>Agaricomycetidae</taxon>
        <taxon>Agaricales</taxon>
        <taxon>Marasmiineae</taxon>
        <taxon>Mycenaceae</taxon>
        <taxon>Favolaschia</taxon>
    </lineage>
</organism>
<protein>
    <recommendedName>
        <fullName evidence="1">MICOS complex subunit</fullName>
    </recommendedName>
</protein>
<dbReference type="Pfam" id="PF09769">
    <property type="entry name" value="ApoO"/>
    <property type="match status" value="1"/>
</dbReference>
<comment type="function">
    <text evidence="1">Component of the MICOS complex, a large protein complex of the mitochondrial inner membrane that plays crucial roles in the maintenance of crista junctions, inner membrane architecture, and formation of contact sites to the outer membrane.</text>
</comment>
<dbReference type="GO" id="GO:0042407">
    <property type="term" value="P:cristae formation"/>
    <property type="evidence" value="ECO:0007669"/>
    <property type="project" value="InterPro"/>
</dbReference>
<dbReference type="Proteomes" id="UP001362999">
    <property type="component" value="Unassembled WGS sequence"/>
</dbReference>
<keyword evidence="3" id="KW-1185">Reference proteome</keyword>
<comment type="caution">
    <text evidence="2">The sequence shown here is derived from an EMBL/GenBank/DDBJ whole genome shotgun (WGS) entry which is preliminary data.</text>
</comment>
<dbReference type="GO" id="GO:0044284">
    <property type="term" value="C:mitochondrial crista junction"/>
    <property type="evidence" value="ECO:0007669"/>
    <property type="project" value="TreeGrafter"/>
</dbReference>
<name>A0AAW0B0R6_9AGAR</name>
<dbReference type="AlphaFoldDB" id="A0AAW0B0R6"/>